<keyword evidence="1" id="KW-0472">Membrane</keyword>
<evidence type="ECO:0000313" key="2">
    <source>
        <dbReference type="EMBL" id="RRC98491.1"/>
    </source>
</evidence>
<feature type="transmembrane region" description="Helical" evidence="1">
    <location>
        <begin position="122"/>
        <end position="140"/>
    </location>
</feature>
<feature type="transmembrane region" description="Helical" evidence="1">
    <location>
        <begin position="45"/>
        <end position="64"/>
    </location>
</feature>
<name>A0A3P1SMK4_9GAMM</name>
<evidence type="ECO:0000256" key="1">
    <source>
        <dbReference type="SAM" id="Phobius"/>
    </source>
</evidence>
<dbReference type="EMBL" id="RQXV01000007">
    <property type="protein sequence ID" value="RRC98491.1"/>
    <property type="molecule type" value="Genomic_DNA"/>
</dbReference>
<accession>A0A3P1SMK4</accession>
<dbReference type="AlphaFoldDB" id="A0A3P1SMK4"/>
<proteinExistence type="predicted"/>
<dbReference type="OrthoDB" id="10011024at2"/>
<organism evidence="2 3">
    <name type="scientific">Amphritea balenae</name>
    <dbReference type="NCBI Taxonomy" id="452629"/>
    <lineage>
        <taxon>Bacteria</taxon>
        <taxon>Pseudomonadati</taxon>
        <taxon>Pseudomonadota</taxon>
        <taxon>Gammaproteobacteria</taxon>
        <taxon>Oceanospirillales</taxon>
        <taxon>Oceanospirillaceae</taxon>
        <taxon>Amphritea</taxon>
    </lineage>
</organism>
<protein>
    <submittedName>
        <fullName evidence="2">Uncharacterized protein</fullName>
    </submittedName>
</protein>
<reference evidence="2 3" key="1">
    <citation type="submission" date="2018-11" db="EMBL/GenBank/DDBJ databases">
        <title>The draft genome sequence of Amphritea balenae JAMM 1525T.</title>
        <authorList>
            <person name="Fang Z."/>
            <person name="Zhang Y."/>
            <person name="Han X."/>
        </authorList>
    </citation>
    <scope>NUCLEOTIDE SEQUENCE [LARGE SCALE GENOMIC DNA]</scope>
    <source>
        <strain evidence="2 3">JAMM 1525</strain>
    </source>
</reference>
<feature type="transmembrane region" description="Helical" evidence="1">
    <location>
        <begin position="12"/>
        <end position="33"/>
    </location>
</feature>
<dbReference type="RefSeq" id="WP_124926552.1">
    <property type="nucleotide sequence ID" value="NZ_BMOH01000002.1"/>
</dbReference>
<sequence length="150" mass="16265">MSNKTPSSWAWMVVHILFPLCPFFVEGLIRVVAFDNTVSQTTFNSATLAMSIGLLCLYVSQSLIKHKLIIPGSDGSDSLAGAASSFSIIAVFSFCTFAVIVMLSALIEDESSMKLIGIKSTVDYFVFSIAIFPVISTIYAQRSFKLSTAI</sequence>
<evidence type="ECO:0000313" key="3">
    <source>
        <dbReference type="Proteomes" id="UP000267535"/>
    </source>
</evidence>
<keyword evidence="3" id="KW-1185">Reference proteome</keyword>
<gene>
    <name evidence="2" type="ORF">EHS89_12780</name>
</gene>
<keyword evidence="1" id="KW-0812">Transmembrane</keyword>
<feature type="transmembrane region" description="Helical" evidence="1">
    <location>
        <begin position="85"/>
        <end position="107"/>
    </location>
</feature>
<comment type="caution">
    <text evidence="2">The sequence shown here is derived from an EMBL/GenBank/DDBJ whole genome shotgun (WGS) entry which is preliminary data.</text>
</comment>
<keyword evidence="1" id="KW-1133">Transmembrane helix</keyword>
<dbReference type="Proteomes" id="UP000267535">
    <property type="component" value="Unassembled WGS sequence"/>
</dbReference>